<evidence type="ECO:0000313" key="3">
    <source>
        <dbReference type="Proteomes" id="UP000192223"/>
    </source>
</evidence>
<dbReference type="GeneID" id="112904974"/>
<organism evidence="3 4">
    <name type="scientific">Agrilus planipennis</name>
    <name type="common">Emerald ash borer</name>
    <name type="synonym">Agrilus marcopoli</name>
    <dbReference type="NCBI Taxonomy" id="224129"/>
    <lineage>
        <taxon>Eukaryota</taxon>
        <taxon>Metazoa</taxon>
        <taxon>Ecdysozoa</taxon>
        <taxon>Arthropoda</taxon>
        <taxon>Hexapoda</taxon>
        <taxon>Insecta</taxon>
        <taxon>Pterygota</taxon>
        <taxon>Neoptera</taxon>
        <taxon>Endopterygota</taxon>
        <taxon>Coleoptera</taxon>
        <taxon>Polyphaga</taxon>
        <taxon>Elateriformia</taxon>
        <taxon>Buprestoidea</taxon>
        <taxon>Buprestidae</taxon>
        <taxon>Agrilinae</taxon>
        <taxon>Agrilus</taxon>
    </lineage>
</organism>
<dbReference type="Proteomes" id="UP000192223">
    <property type="component" value="Unplaced"/>
</dbReference>
<keyword evidence="3" id="KW-1185">Reference proteome</keyword>
<evidence type="ECO:0000259" key="2">
    <source>
        <dbReference type="PROSITE" id="PS50835"/>
    </source>
</evidence>
<dbReference type="InterPro" id="IPR013151">
    <property type="entry name" value="Immunoglobulin_dom"/>
</dbReference>
<sequence>MVMFFIIFRLIQDVSRSSLNVCGGYVTKTKIYAIWGQTLHLGCYAKLPYTFSSEDVVWYHYSKEKGRQELQFQSDKYIETSQHGLVILSAQQEDSGQYDCFVGTSLLCSYEVNIDFDRCLSPNQNENYQKIYADWCREFEKYKQSRKTWEKKEAVSY</sequence>
<dbReference type="Gene3D" id="2.60.40.10">
    <property type="entry name" value="Immunoglobulins"/>
    <property type="match status" value="1"/>
</dbReference>
<evidence type="ECO:0000313" key="4">
    <source>
        <dbReference type="RefSeq" id="XP_025832157.1"/>
    </source>
</evidence>
<dbReference type="PROSITE" id="PS50835">
    <property type="entry name" value="IG_LIKE"/>
    <property type="match status" value="1"/>
</dbReference>
<dbReference type="InterPro" id="IPR013783">
    <property type="entry name" value="Ig-like_fold"/>
</dbReference>
<evidence type="ECO:0000256" key="1">
    <source>
        <dbReference type="SAM" id="SignalP"/>
    </source>
</evidence>
<reference evidence="4" key="1">
    <citation type="submission" date="2025-08" db="UniProtKB">
        <authorList>
            <consortium name="RefSeq"/>
        </authorList>
    </citation>
    <scope>IDENTIFICATION</scope>
    <source>
        <tissue evidence="4">Entire body</tissue>
    </source>
</reference>
<keyword evidence="1" id="KW-0732">Signal</keyword>
<dbReference type="KEGG" id="apln:112904974"/>
<feature type="signal peptide" evidence="1">
    <location>
        <begin position="1"/>
        <end position="16"/>
    </location>
</feature>
<name>A0A7F5R861_AGRPL</name>
<dbReference type="OrthoDB" id="9988752at2759"/>
<feature type="domain" description="Ig-like" evidence="2">
    <location>
        <begin position="36"/>
        <end position="102"/>
    </location>
</feature>
<dbReference type="Pfam" id="PF00047">
    <property type="entry name" value="ig"/>
    <property type="match status" value="1"/>
</dbReference>
<dbReference type="AlphaFoldDB" id="A0A7F5R861"/>
<dbReference type="InterPro" id="IPR036179">
    <property type="entry name" value="Ig-like_dom_sf"/>
</dbReference>
<proteinExistence type="predicted"/>
<dbReference type="RefSeq" id="XP_025832157.1">
    <property type="nucleotide sequence ID" value="XM_025976372.1"/>
</dbReference>
<accession>A0A7F5R861</accession>
<dbReference type="SUPFAM" id="SSF48726">
    <property type="entry name" value="Immunoglobulin"/>
    <property type="match status" value="1"/>
</dbReference>
<gene>
    <name evidence="4" type="primary">LOC112904974</name>
</gene>
<protein>
    <submittedName>
        <fullName evidence="4">Semaphorin-2A-like</fullName>
    </submittedName>
</protein>
<feature type="chain" id="PRO_5028877381" evidence="1">
    <location>
        <begin position="17"/>
        <end position="157"/>
    </location>
</feature>
<dbReference type="InterPro" id="IPR007110">
    <property type="entry name" value="Ig-like_dom"/>
</dbReference>
<dbReference type="InParanoid" id="A0A7F5R861"/>